<dbReference type="Proteomes" id="UP000317155">
    <property type="component" value="Unassembled WGS sequence"/>
</dbReference>
<dbReference type="RefSeq" id="WP_092053958.1">
    <property type="nucleotide sequence ID" value="NZ_FOJJ01000004.1"/>
</dbReference>
<comment type="caution">
    <text evidence="3">The sequence shown here is derived from an EMBL/GenBank/DDBJ whole genome shotgun (WGS) entry which is preliminary data.</text>
</comment>
<dbReference type="Gene3D" id="3.40.1350.10">
    <property type="match status" value="1"/>
</dbReference>
<dbReference type="PANTHER" id="PTHR30015:SF7">
    <property type="entry name" value="TYPE IV METHYL-DIRECTED RESTRICTION ENZYME ECOKMRR"/>
    <property type="match status" value="1"/>
</dbReference>
<evidence type="ECO:0000313" key="4">
    <source>
        <dbReference type="Proteomes" id="UP000317155"/>
    </source>
</evidence>
<evidence type="ECO:0000259" key="2">
    <source>
        <dbReference type="Pfam" id="PF04471"/>
    </source>
</evidence>
<keyword evidence="3" id="KW-0378">Hydrolase</keyword>
<dbReference type="AlphaFoldDB" id="A0A550J791"/>
<dbReference type="GO" id="GO:0003677">
    <property type="term" value="F:DNA binding"/>
    <property type="evidence" value="ECO:0007669"/>
    <property type="project" value="InterPro"/>
</dbReference>
<dbReference type="EMBL" id="VJVV01000012">
    <property type="protein sequence ID" value="TRO79095.1"/>
    <property type="molecule type" value="Genomic_DNA"/>
</dbReference>
<dbReference type="SUPFAM" id="SSF52980">
    <property type="entry name" value="Restriction endonuclease-like"/>
    <property type="match status" value="1"/>
</dbReference>
<dbReference type="InterPro" id="IPR011335">
    <property type="entry name" value="Restrct_endonuc-II-like"/>
</dbReference>
<keyword evidence="4" id="KW-1185">Reference proteome</keyword>
<feature type="region of interest" description="Disordered" evidence="1">
    <location>
        <begin position="107"/>
        <end position="140"/>
    </location>
</feature>
<name>A0A550J791_9BACT</name>
<keyword evidence="3" id="KW-0540">Nuclease</keyword>
<feature type="domain" description="Restriction endonuclease type IV Mrr" evidence="2">
    <location>
        <begin position="445"/>
        <end position="561"/>
    </location>
</feature>
<proteinExistence type="predicted"/>
<organism evidence="3 4">
    <name type="scientific">Trichloromonas acetexigens</name>
    <dbReference type="NCBI Taxonomy" id="38815"/>
    <lineage>
        <taxon>Bacteria</taxon>
        <taxon>Pseudomonadati</taxon>
        <taxon>Thermodesulfobacteriota</taxon>
        <taxon>Desulfuromonadia</taxon>
        <taxon>Desulfuromonadales</taxon>
        <taxon>Trichloromonadaceae</taxon>
        <taxon>Trichloromonas</taxon>
    </lineage>
</organism>
<accession>A0A550J791</accession>
<dbReference type="InterPro" id="IPR052906">
    <property type="entry name" value="Type_IV_Methyl-Rstrct_Enzyme"/>
</dbReference>
<dbReference type="OrthoDB" id="5782056at2"/>
<dbReference type="Pfam" id="PF04471">
    <property type="entry name" value="Mrr_cat"/>
    <property type="match status" value="1"/>
</dbReference>
<dbReference type="GO" id="GO:0015666">
    <property type="term" value="F:restriction endodeoxyribonuclease activity"/>
    <property type="evidence" value="ECO:0007669"/>
    <property type="project" value="TreeGrafter"/>
</dbReference>
<evidence type="ECO:0000313" key="3">
    <source>
        <dbReference type="EMBL" id="TRO79095.1"/>
    </source>
</evidence>
<dbReference type="GO" id="GO:0009307">
    <property type="term" value="P:DNA restriction-modification system"/>
    <property type="evidence" value="ECO:0007669"/>
    <property type="project" value="InterPro"/>
</dbReference>
<protein>
    <submittedName>
        <fullName evidence="3">Restriction endonuclease</fullName>
    </submittedName>
</protein>
<dbReference type="InterPro" id="IPR007560">
    <property type="entry name" value="Restrct_endonuc_IV_Mrr"/>
</dbReference>
<keyword evidence="3" id="KW-0255">Endonuclease</keyword>
<dbReference type="PANTHER" id="PTHR30015">
    <property type="entry name" value="MRR RESTRICTION SYSTEM PROTEIN"/>
    <property type="match status" value="1"/>
</dbReference>
<dbReference type="InterPro" id="IPR011856">
    <property type="entry name" value="tRNA_endonuc-like_dom_sf"/>
</dbReference>
<gene>
    <name evidence="3" type="ORF">FL622_14010</name>
</gene>
<reference evidence="3 4" key="1">
    <citation type="submission" date="2019-07" db="EMBL/GenBank/DDBJ databases">
        <title>Insights of Desulfuromonas acetexigens electromicrobiology.</title>
        <authorList>
            <person name="Katuri K."/>
            <person name="Sapireddy V."/>
            <person name="Shaw D.R."/>
            <person name="Saikaly P."/>
        </authorList>
    </citation>
    <scope>NUCLEOTIDE SEQUENCE [LARGE SCALE GENOMIC DNA]</scope>
    <source>
        <strain evidence="3 4">2873</strain>
    </source>
</reference>
<sequence>MAYREIWEIEVRHEGLNKYRHIRGSDKYVVEQKAAAQKLAWDDMWEKKKASESKKCEREAAIKSKEEQKELAIIKTEEAQRALDDLESTLIHTLSVDDAIDWSSLEDKKPFSKPKPGKFQSIPAPKKNSPITFPEEPKRSDPKYLAKLGLFDKIFSSRRKQKEKEAENSYLADRSLWVEAKKKAEFGNSQNELKYSESLKAWELAKKEMELKFVKSVELWEKEKTDYEIKQKSNNSIIQVKKEQYFNKEEGAVSDYCEMVLSNSVYPDCFPQEWDIEYQPKTKIIIVDYSLPDIDSIPTLKSVKYIATRDEFSETHISAAALNKLYDDLLYQIALRTIHELYEADVANALESIVFNGWVESVDKATGKNVNSCIMSLQAAKDEFLAINLEKVDPKACFKQLKGVGSSKLHGLSPVAPIININKDDRRFVTAYAVVDEVGGADNLAAMDWQDFENLIREIFEKEFVSSGGEVKITQASRDGGVDAIAFDPDPIRGGKIVIQAKRYTNVVGVSAVRDLYGTTVNEGATKGILVTTADYGPDAYEFAKGKPLTLLNGSNLLHLLDKHGHKAKIDLKEAKKILSEKKI</sequence>
<evidence type="ECO:0000256" key="1">
    <source>
        <dbReference type="SAM" id="MobiDB-lite"/>
    </source>
</evidence>